<proteinExistence type="predicted"/>
<protein>
    <submittedName>
        <fullName evidence="1">Uncharacterized protein</fullName>
    </submittedName>
</protein>
<feature type="non-terminal residue" evidence="1">
    <location>
        <position position="1"/>
    </location>
</feature>
<evidence type="ECO:0000313" key="2">
    <source>
        <dbReference type="Proteomes" id="UP000681720"/>
    </source>
</evidence>
<gene>
    <name evidence="1" type="ORF">GIL414_LOCUS20109</name>
</gene>
<name>A0A8S2RIS1_9BILA</name>
<sequence>RVIHEQVKATRDEQNQMLNYLDCIMGAIKTIGGTYIRMPKQRHLGADDSTPVSNPSSLQLHTTTATFDSTISSQPPLLFQLYSKSVYETF</sequence>
<accession>A0A8S2RIS1</accession>
<evidence type="ECO:0000313" key="1">
    <source>
        <dbReference type="EMBL" id="CAF4165019.1"/>
    </source>
</evidence>
<dbReference type="EMBL" id="CAJOBJ010012409">
    <property type="protein sequence ID" value="CAF4165019.1"/>
    <property type="molecule type" value="Genomic_DNA"/>
</dbReference>
<reference evidence="1" key="1">
    <citation type="submission" date="2021-02" db="EMBL/GenBank/DDBJ databases">
        <authorList>
            <person name="Nowell W R."/>
        </authorList>
    </citation>
    <scope>NUCLEOTIDE SEQUENCE</scope>
</reference>
<dbReference type="AlphaFoldDB" id="A0A8S2RIS1"/>
<comment type="caution">
    <text evidence="1">The sequence shown here is derived from an EMBL/GenBank/DDBJ whole genome shotgun (WGS) entry which is preliminary data.</text>
</comment>
<organism evidence="1 2">
    <name type="scientific">Rotaria magnacalcarata</name>
    <dbReference type="NCBI Taxonomy" id="392030"/>
    <lineage>
        <taxon>Eukaryota</taxon>
        <taxon>Metazoa</taxon>
        <taxon>Spiralia</taxon>
        <taxon>Gnathifera</taxon>
        <taxon>Rotifera</taxon>
        <taxon>Eurotatoria</taxon>
        <taxon>Bdelloidea</taxon>
        <taxon>Philodinida</taxon>
        <taxon>Philodinidae</taxon>
        <taxon>Rotaria</taxon>
    </lineage>
</organism>
<dbReference type="Proteomes" id="UP000681720">
    <property type="component" value="Unassembled WGS sequence"/>
</dbReference>